<protein>
    <recommendedName>
        <fullName evidence="4">Addiction module toxin RelE</fullName>
    </recommendedName>
</protein>
<sequence length="120" mass="13915">MSWGTVELEPEVLDWLESLPTGQFAGAAFYIDLLGDRGPLLGEPHTRQLDGKLRELRFYLDGLPVRVTYWIASGRRIVLLTVFRKTRMREEREVQRARRAMRRCIQQQHTPDEDGSDTDG</sequence>
<dbReference type="AlphaFoldDB" id="A0A7W9NH38"/>
<proteinExistence type="predicted"/>
<organism evidence="2 3">
    <name type="scientific">Kutzneria kofuensis</name>
    <dbReference type="NCBI Taxonomy" id="103725"/>
    <lineage>
        <taxon>Bacteria</taxon>
        <taxon>Bacillati</taxon>
        <taxon>Actinomycetota</taxon>
        <taxon>Actinomycetes</taxon>
        <taxon>Pseudonocardiales</taxon>
        <taxon>Pseudonocardiaceae</taxon>
        <taxon>Kutzneria</taxon>
    </lineage>
</organism>
<name>A0A7W9NH38_9PSEU</name>
<evidence type="ECO:0000313" key="3">
    <source>
        <dbReference type="Proteomes" id="UP000585638"/>
    </source>
</evidence>
<evidence type="ECO:0000256" key="1">
    <source>
        <dbReference type="SAM" id="MobiDB-lite"/>
    </source>
</evidence>
<gene>
    <name evidence="2" type="ORF">BJ998_004363</name>
</gene>
<dbReference type="RefSeq" id="WP_184864330.1">
    <property type="nucleotide sequence ID" value="NZ_BAAAWY010000012.1"/>
</dbReference>
<keyword evidence="3" id="KW-1185">Reference proteome</keyword>
<reference evidence="2 3" key="1">
    <citation type="submission" date="2020-08" db="EMBL/GenBank/DDBJ databases">
        <title>Sequencing the genomes of 1000 actinobacteria strains.</title>
        <authorList>
            <person name="Klenk H.-P."/>
        </authorList>
    </citation>
    <scope>NUCLEOTIDE SEQUENCE [LARGE SCALE GENOMIC DNA]</scope>
    <source>
        <strain evidence="2 3">DSM 43851</strain>
    </source>
</reference>
<evidence type="ECO:0008006" key="4">
    <source>
        <dbReference type="Google" id="ProtNLM"/>
    </source>
</evidence>
<accession>A0A7W9NH38</accession>
<dbReference type="Pfam" id="PF05973">
    <property type="entry name" value="Gp49"/>
    <property type="match status" value="1"/>
</dbReference>
<comment type="caution">
    <text evidence="2">The sequence shown here is derived from an EMBL/GenBank/DDBJ whole genome shotgun (WGS) entry which is preliminary data.</text>
</comment>
<dbReference type="EMBL" id="JACHIR010000001">
    <property type="protein sequence ID" value="MBB5893167.1"/>
    <property type="molecule type" value="Genomic_DNA"/>
</dbReference>
<dbReference type="InterPro" id="IPR009241">
    <property type="entry name" value="HigB-like"/>
</dbReference>
<dbReference type="Proteomes" id="UP000585638">
    <property type="component" value="Unassembled WGS sequence"/>
</dbReference>
<feature type="region of interest" description="Disordered" evidence="1">
    <location>
        <begin position="99"/>
        <end position="120"/>
    </location>
</feature>
<evidence type="ECO:0000313" key="2">
    <source>
        <dbReference type="EMBL" id="MBB5893167.1"/>
    </source>
</evidence>